<dbReference type="GO" id="GO:0008270">
    <property type="term" value="F:zinc ion binding"/>
    <property type="evidence" value="ECO:0007669"/>
    <property type="project" value="InterPro"/>
</dbReference>
<dbReference type="PROSITE" id="PS00133">
    <property type="entry name" value="CARBOXYPEPT_ZN_2"/>
    <property type="match status" value="1"/>
</dbReference>
<dbReference type="PANTHER" id="PTHR11532">
    <property type="entry name" value="PROTEASE M14 CARBOXYPEPTIDASE"/>
    <property type="match status" value="1"/>
</dbReference>
<keyword evidence="5" id="KW-0479">Metal-binding</keyword>
<evidence type="ECO:0000259" key="12">
    <source>
        <dbReference type="PROSITE" id="PS52035"/>
    </source>
</evidence>
<comment type="caution">
    <text evidence="10">Lacks conserved residue(s) required for the propagation of feature annotation.</text>
</comment>
<dbReference type="PRINTS" id="PR00765">
    <property type="entry name" value="CRBOXYPTASEA"/>
</dbReference>
<feature type="signal peptide" evidence="11">
    <location>
        <begin position="1"/>
        <end position="25"/>
    </location>
</feature>
<keyword evidence="13" id="KW-1185">Reference proteome</keyword>
<dbReference type="OrthoDB" id="10249045at2759"/>
<dbReference type="SUPFAM" id="SSF53187">
    <property type="entry name" value="Zn-dependent exopeptidases"/>
    <property type="match status" value="3"/>
</dbReference>
<dbReference type="InterPro" id="IPR008969">
    <property type="entry name" value="CarboxyPept-like_regulatory"/>
</dbReference>
<evidence type="ECO:0000256" key="1">
    <source>
        <dbReference type="ARBA" id="ARBA00001947"/>
    </source>
</evidence>
<dbReference type="Gene3D" id="3.40.630.10">
    <property type="entry name" value="Zn peptidases"/>
    <property type="match status" value="3"/>
</dbReference>
<evidence type="ECO:0000256" key="2">
    <source>
        <dbReference type="ARBA" id="ARBA00005988"/>
    </source>
</evidence>
<reference evidence="14" key="1">
    <citation type="submission" date="2025-08" db="UniProtKB">
        <authorList>
            <consortium name="RefSeq"/>
        </authorList>
    </citation>
    <scope>IDENTIFICATION</scope>
    <source>
        <tissue evidence="14">Gonad</tissue>
    </source>
</reference>
<dbReference type="Pfam" id="PF00246">
    <property type="entry name" value="Peptidase_M14"/>
    <property type="match status" value="3"/>
</dbReference>
<dbReference type="GeneID" id="109463612"/>
<dbReference type="GO" id="GO:0016485">
    <property type="term" value="P:protein processing"/>
    <property type="evidence" value="ECO:0007669"/>
    <property type="project" value="TreeGrafter"/>
</dbReference>
<keyword evidence="6" id="KW-0378">Hydrolase</keyword>
<evidence type="ECO:0000256" key="10">
    <source>
        <dbReference type="PROSITE-ProRule" id="PRU01379"/>
    </source>
</evidence>
<comment type="cofactor">
    <cofactor evidence="1">
        <name>Zn(2+)</name>
        <dbReference type="ChEBI" id="CHEBI:29105"/>
    </cofactor>
</comment>
<feature type="domain" description="Peptidase M14" evidence="12">
    <location>
        <begin position="38"/>
        <end position="210"/>
    </location>
</feature>
<dbReference type="InterPro" id="IPR057247">
    <property type="entry name" value="CARBOXYPEPT_ZN_2"/>
</dbReference>
<dbReference type="CDD" id="cd03858">
    <property type="entry name" value="M14_CP_N-E_like"/>
    <property type="match status" value="1"/>
</dbReference>
<gene>
    <name evidence="14" type="primary">LOC109463612</name>
</gene>
<name>A0A6P4XVA0_BRABE</name>
<keyword evidence="3" id="KW-0121">Carboxypeptidase</keyword>
<evidence type="ECO:0000313" key="13">
    <source>
        <dbReference type="Proteomes" id="UP000515135"/>
    </source>
</evidence>
<keyword evidence="11" id="KW-0732">Signal</keyword>
<keyword evidence="7" id="KW-0862">Zinc</keyword>
<dbReference type="InterPro" id="IPR000834">
    <property type="entry name" value="Peptidase_M14"/>
</dbReference>
<evidence type="ECO:0000256" key="4">
    <source>
        <dbReference type="ARBA" id="ARBA00022670"/>
    </source>
</evidence>
<dbReference type="FunFam" id="3.40.630.10:FF:000020">
    <property type="entry name" value="Carboxypeptidase D"/>
    <property type="match status" value="1"/>
</dbReference>
<evidence type="ECO:0000256" key="6">
    <source>
        <dbReference type="ARBA" id="ARBA00022801"/>
    </source>
</evidence>
<keyword evidence="8" id="KW-0482">Metalloprotease</keyword>
<evidence type="ECO:0000313" key="14">
    <source>
        <dbReference type="RefSeq" id="XP_019616023.1"/>
    </source>
</evidence>
<dbReference type="GO" id="GO:0006518">
    <property type="term" value="P:peptide metabolic process"/>
    <property type="evidence" value="ECO:0007669"/>
    <property type="project" value="TreeGrafter"/>
</dbReference>
<feature type="chain" id="PRO_5028147236" evidence="11">
    <location>
        <begin position="26"/>
        <end position="780"/>
    </location>
</feature>
<sequence>MAGSWAVLGRAVVTFLLFLPVSVNLEGLLVRREIDTTHYHDFVDMSAQLQDYANRYPHITRLFSIGQSVQGRDLWVMQVTDRPDQTEPGEPQVKLVGNMHGNEAISREVLIFLIQYLCEKYGQDDQVTQLVDTTNIFIMPSMNPDGFERAKEGQCGGTLGRENANGVDLNRNFPDQFSSKSYLDSNFEPETVHMMKWAHKGVKGFVTSSDTNQGIENATITVVGIDHNVTTASHGDFWRLLVPGTYTIIASAQGIGQSVEARDLLVMEISDQPGYTCTCMYSIGQSVEGRDLLVMEISDQPGVHEPGEAEFKYIGNMHGNEVVGREVLLLLIQLLCENYGKDADLTALVDSTRIHILPSMNPDGYEIAQEGDVRGLTGRTNANGVDLNRNFPDQYFGVENSQPETTAVMEWAKRVHFVLSASLHGGNLVADYPFDDSPKGHAVYSKCPDDAIFQQLAKSYSMAHPTMHNGHPCDDIKPDEYFQDGITNGAAWYNVPGVMQDWVYLNTDDFEVAIELGCVKFPYGSDLPEYWQANKEALVEFIKQVHKGVKGFVLTTDGSGISGASITVHGINHTVTSAAGGDYWRLLVPGTYQITATAEGYPSVTQEVTVGEGDATQLNFTLQTWSEENDYSLPNEPSYSTNNDLVKIVKKYSKEHRGIIKIEEMSNKNVVDVEIFGQLARRKRDGDDITRVQPHVALIGGLNGDEPIGREILTRLIRHLVEGYDRDERIRELVDNTHIHVMPAVDLSFFSQAVEGDCTGEQYTGTRLHDRFTLDSQAEK</sequence>
<comment type="similarity">
    <text evidence="2 10">Belongs to the peptidase M14 family.</text>
</comment>
<dbReference type="PROSITE" id="PS00132">
    <property type="entry name" value="CARBOXYPEPT_ZN_1"/>
    <property type="match status" value="1"/>
</dbReference>
<dbReference type="RefSeq" id="XP_019616023.1">
    <property type="nucleotide sequence ID" value="XM_019760464.1"/>
</dbReference>
<dbReference type="InterPro" id="IPR050753">
    <property type="entry name" value="Peptidase_M14_domain"/>
</dbReference>
<evidence type="ECO:0000256" key="3">
    <source>
        <dbReference type="ARBA" id="ARBA00022645"/>
    </source>
</evidence>
<dbReference type="CDD" id="cd11308">
    <property type="entry name" value="Peptidase_M14NE-CP-C_like"/>
    <property type="match status" value="2"/>
</dbReference>
<accession>A0A6P4XVA0</accession>
<dbReference type="Proteomes" id="UP000515135">
    <property type="component" value="Unplaced"/>
</dbReference>
<dbReference type="Pfam" id="PF13620">
    <property type="entry name" value="CarboxypepD_reg"/>
    <property type="match status" value="1"/>
</dbReference>
<proteinExistence type="inferred from homology"/>
<dbReference type="AlphaFoldDB" id="A0A6P4XVA0"/>
<evidence type="ECO:0000256" key="11">
    <source>
        <dbReference type="SAM" id="SignalP"/>
    </source>
</evidence>
<organism evidence="13 14">
    <name type="scientific">Branchiostoma belcheri</name>
    <name type="common">Amphioxus</name>
    <dbReference type="NCBI Taxonomy" id="7741"/>
    <lineage>
        <taxon>Eukaryota</taxon>
        <taxon>Metazoa</taxon>
        <taxon>Chordata</taxon>
        <taxon>Cephalochordata</taxon>
        <taxon>Leptocardii</taxon>
        <taxon>Amphioxiformes</taxon>
        <taxon>Branchiostomatidae</taxon>
        <taxon>Branchiostoma</taxon>
    </lineage>
</organism>
<dbReference type="InterPro" id="IPR057246">
    <property type="entry name" value="CARBOXYPEPT_ZN_1"/>
</dbReference>
<feature type="domain" description="Peptidase M14" evidence="12">
    <location>
        <begin position="251"/>
        <end position="545"/>
    </location>
</feature>
<dbReference type="SMART" id="SM00631">
    <property type="entry name" value="Zn_pept"/>
    <property type="match status" value="2"/>
</dbReference>
<evidence type="ECO:0000256" key="9">
    <source>
        <dbReference type="ARBA" id="ARBA00023180"/>
    </source>
</evidence>
<dbReference type="GO" id="GO:0005615">
    <property type="term" value="C:extracellular space"/>
    <property type="evidence" value="ECO:0007669"/>
    <property type="project" value="TreeGrafter"/>
</dbReference>
<dbReference type="PROSITE" id="PS52035">
    <property type="entry name" value="PEPTIDASE_M14"/>
    <property type="match status" value="2"/>
</dbReference>
<keyword evidence="4" id="KW-0645">Protease</keyword>
<evidence type="ECO:0000256" key="5">
    <source>
        <dbReference type="ARBA" id="ARBA00022723"/>
    </source>
</evidence>
<dbReference type="FunFam" id="2.60.40.1120:FF:000004">
    <property type="entry name" value="Carboxypeptidase E"/>
    <property type="match status" value="1"/>
</dbReference>
<dbReference type="KEGG" id="bbel:109463612"/>
<keyword evidence="9" id="KW-0325">Glycoprotein</keyword>
<dbReference type="GO" id="GO:0004181">
    <property type="term" value="F:metallocarboxypeptidase activity"/>
    <property type="evidence" value="ECO:0007669"/>
    <property type="project" value="InterPro"/>
</dbReference>
<dbReference type="PANTHER" id="PTHR11532:SF73">
    <property type="entry name" value="CARBOXYPEPTIDASE D"/>
    <property type="match status" value="1"/>
</dbReference>
<feature type="active site" description="Proton donor/acceptor" evidence="10">
    <location>
        <position position="515"/>
    </location>
</feature>
<dbReference type="Gene3D" id="2.60.40.1120">
    <property type="entry name" value="Carboxypeptidase-like, regulatory domain"/>
    <property type="match status" value="1"/>
</dbReference>
<protein>
    <submittedName>
        <fullName evidence="14">Carboxypeptidase D-like</fullName>
    </submittedName>
</protein>
<evidence type="ECO:0000256" key="7">
    <source>
        <dbReference type="ARBA" id="ARBA00022833"/>
    </source>
</evidence>
<evidence type="ECO:0000256" key="8">
    <source>
        <dbReference type="ARBA" id="ARBA00023049"/>
    </source>
</evidence>
<dbReference type="SUPFAM" id="SSF49464">
    <property type="entry name" value="Carboxypeptidase regulatory domain-like"/>
    <property type="match status" value="2"/>
</dbReference>